<dbReference type="PROSITE" id="PS51523">
    <property type="entry name" value="ZF_HD_DIMER"/>
    <property type="match status" value="1"/>
</dbReference>
<keyword evidence="3" id="KW-0862">Zinc</keyword>
<keyword evidence="7" id="KW-1185">Reference proteome</keyword>
<feature type="compositionally biased region" description="Basic and acidic residues" evidence="4">
    <location>
        <begin position="243"/>
        <end position="252"/>
    </location>
</feature>
<dbReference type="GO" id="GO:0008270">
    <property type="term" value="F:zinc ion binding"/>
    <property type="evidence" value="ECO:0007669"/>
    <property type="project" value="UniProtKB-KW"/>
</dbReference>
<proteinExistence type="predicted"/>
<dbReference type="Proteomes" id="UP001291623">
    <property type="component" value="Unassembled WGS sequence"/>
</dbReference>
<dbReference type="PANTHER" id="PTHR31948:SF140">
    <property type="entry name" value="ZINC-FINGER HOMEODOMAIN PROTEIN 2"/>
    <property type="match status" value="1"/>
</dbReference>
<evidence type="ECO:0000313" key="7">
    <source>
        <dbReference type="Proteomes" id="UP001291623"/>
    </source>
</evidence>
<feature type="compositionally biased region" description="Basic and acidic residues" evidence="4">
    <location>
        <begin position="1"/>
        <end position="15"/>
    </location>
</feature>
<evidence type="ECO:0000259" key="5">
    <source>
        <dbReference type="PROSITE" id="PS51523"/>
    </source>
</evidence>
<keyword evidence="2" id="KW-0863">Zinc-finger</keyword>
<evidence type="ECO:0000256" key="1">
    <source>
        <dbReference type="ARBA" id="ARBA00022723"/>
    </source>
</evidence>
<gene>
    <name evidence="6" type="ORF">RND71_028579</name>
</gene>
<feature type="region of interest" description="Disordered" evidence="4">
    <location>
        <begin position="1"/>
        <end position="24"/>
    </location>
</feature>
<protein>
    <recommendedName>
        <fullName evidence="5">ZF-HD dimerization-type domain-containing protein</fullName>
    </recommendedName>
</protein>
<dbReference type="GO" id="GO:0050793">
    <property type="term" value="P:regulation of developmental process"/>
    <property type="evidence" value="ECO:0007669"/>
    <property type="project" value="TreeGrafter"/>
</dbReference>
<comment type="caution">
    <text evidence="6">The sequence shown here is derived from an EMBL/GenBank/DDBJ whole genome shotgun (WGS) entry which is preliminary data.</text>
</comment>
<evidence type="ECO:0000256" key="4">
    <source>
        <dbReference type="SAM" id="MobiDB-lite"/>
    </source>
</evidence>
<keyword evidence="1" id="KW-0479">Metal-binding</keyword>
<organism evidence="6 7">
    <name type="scientific">Anisodus tanguticus</name>
    <dbReference type="NCBI Taxonomy" id="243964"/>
    <lineage>
        <taxon>Eukaryota</taxon>
        <taxon>Viridiplantae</taxon>
        <taxon>Streptophyta</taxon>
        <taxon>Embryophyta</taxon>
        <taxon>Tracheophyta</taxon>
        <taxon>Spermatophyta</taxon>
        <taxon>Magnoliopsida</taxon>
        <taxon>eudicotyledons</taxon>
        <taxon>Gunneridae</taxon>
        <taxon>Pentapetalae</taxon>
        <taxon>asterids</taxon>
        <taxon>lamiids</taxon>
        <taxon>Solanales</taxon>
        <taxon>Solanaceae</taxon>
        <taxon>Solanoideae</taxon>
        <taxon>Hyoscyameae</taxon>
        <taxon>Anisodus</taxon>
    </lineage>
</organism>
<sequence length="252" mass="27981">MEFENHKDHNIHESKMPSNNNSGELTINAPPQITNFKPKYKECLKNHAVSIGGHAVDGCGEFMPTGEDGTNNALKCAASWIQGGSRIRDVILYDKRSSKSKVDSSVLRSDSTFLAVIYTTYTTVYITVLEHILQGTTAGEGQAAGEGEATRNLPATTLGRSEQEEAAYLSLYTLFQLTIYKLIKKHIFTLSSNRFQHIKDCPDSGDIRAIKMTCGSQVVPQIEVENEVLKGQHTAPHMGRRNQHADRMSLRR</sequence>
<reference evidence="6" key="1">
    <citation type="submission" date="2023-12" db="EMBL/GenBank/DDBJ databases">
        <title>Genome assembly of Anisodus tanguticus.</title>
        <authorList>
            <person name="Wang Y.-J."/>
        </authorList>
    </citation>
    <scope>NUCLEOTIDE SEQUENCE</scope>
    <source>
        <strain evidence="6">KB-2021</strain>
        <tissue evidence="6">Leaf</tissue>
    </source>
</reference>
<name>A0AAE1RL80_9SOLA</name>
<feature type="region of interest" description="Disordered" evidence="4">
    <location>
        <begin position="230"/>
        <end position="252"/>
    </location>
</feature>
<accession>A0AAE1RL80</accession>
<dbReference type="AlphaFoldDB" id="A0AAE1RL80"/>
<feature type="domain" description="ZF-HD dimerization-type" evidence="5">
    <location>
        <begin position="40"/>
        <end position="89"/>
    </location>
</feature>
<evidence type="ECO:0000256" key="2">
    <source>
        <dbReference type="ARBA" id="ARBA00022771"/>
    </source>
</evidence>
<dbReference type="GO" id="GO:0003700">
    <property type="term" value="F:DNA-binding transcription factor activity"/>
    <property type="evidence" value="ECO:0007669"/>
    <property type="project" value="TreeGrafter"/>
</dbReference>
<dbReference type="GO" id="GO:0000976">
    <property type="term" value="F:transcription cis-regulatory region binding"/>
    <property type="evidence" value="ECO:0007669"/>
    <property type="project" value="TreeGrafter"/>
</dbReference>
<dbReference type="NCBIfam" id="TIGR01566">
    <property type="entry name" value="ZF_HD_prot_N"/>
    <property type="match status" value="1"/>
</dbReference>
<dbReference type="GO" id="GO:0005634">
    <property type="term" value="C:nucleus"/>
    <property type="evidence" value="ECO:0007669"/>
    <property type="project" value="TreeGrafter"/>
</dbReference>
<dbReference type="PANTHER" id="PTHR31948">
    <property type="entry name" value="ZINC-FINGER HOMEODOMAIN PROTEIN 2"/>
    <property type="match status" value="1"/>
</dbReference>
<dbReference type="Pfam" id="PF04770">
    <property type="entry name" value="ZF-HD_dimer"/>
    <property type="match status" value="1"/>
</dbReference>
<dbReference type="InterPro" id="IPR006456">
    <property type="entry name" value="ZF_HD_homeobox_Cys/His_dimer"/>
</dbReference>
<evidence type="ECO:0000313" key="6">
    <source>
        <dbReference type="EMBL" id="KAK4353061.1"/>
    </source>
</evidence>
<dbReference type="EMBL" id="JAVYJV010000015">
    <property type="protein sequence ID" value="KAK4353061.1"/>
    <property type="molecule type" value="Genomic_DNA"/>
</dbReference>
<evidence type="ECO:0000256" key="3">
    <source>
        <dbReference type="ARBA" id="ARBA00022833"/>
    </source>
</evidence>